<dbReference type="SUPFAM" id="SSF52540">
    <property type="entry name" value="P-loop containing nucleoside triphosphate hydrolases"/>
    <property type="match status" value="1"/>
</dbReference>
<dbReference type="EMBL" id="LCJD01000017">
    <property type="protein sequence ID" value="KKT69637.1"/>
    <property type="molecule type" value="Genomic_DNA"/>
</dbReference>
<reference evidence="1 2" key="1">
    <citation type="journal article" date="2015" name="Nature">
        <title>rRNA introns, odd ribosomes, and small enigmatic genomes across a large radiation of phyla.</title>
        <authorList>
            <person name="Brown C.T."/>
            <person name="Hug L.A."/>
            <person name="Thomas B.C."/>
            <person name="Sharon I."/>
            <person name="Castelle C.J."/>
            <person name="Singh A."/>
            <person name="Wilkins M.J."/>
            <person name="Williams K.H."/>
            <person name="Banfield J.F."/>
        </authorList>
    </citation>
    <scope>NUCLEOTIDE SEQUENCE [LARGE SCALE GENOMIC DNA]</scope>
</reference>
<accession>A0A0G1LLM3</accession>
<sequence>MKMFPDKYNSDFAVQITSDIPDAQKMTTNFANGKLNGLSKFLDGYKTSRTRVCITVGMMTTGYDCQDILNLCLMRPIFSPTDFVQIKGRGTRTFTFKHSGGDDQIREKKETYKLFDFFANCEYFEEKYPYDEVIKLPAKKKGTIELPPQPPITIDKTSI</sequence>
<dbReference type="Proteomes" id="UP000034783">
    <property type="component" value="Unassembled WGS sequence"/>
</dbReference>
<evidence type="ECO:0000313" key="1">
    <source>
        <dbReference type="EMBL" id="KKT69637.1"/>
    </source>
</evidence>
<evidence type="ECO:0000313" key="2">
    <source>
        <dbReference type="Proteomes" id="UP000034783"/>
    </source>
</evidence>
<comment type="caution">
    <text evidence="1">The sequence shown here is derived from an EMBL/GenBank/DDBJ whole genome shotgun (WGS) entry which is preliminary data.</text>
</comment>
<proteinExistence type="predicted"/>
<dbReference type="AlphaFoldDB" id="A0A0G1LLM3"/>
<feature type="non-terminal residue" evidence="1">
    <location>
        <position position="159"/>
    </location>
</feature>
<gene>
    <name evidence="1" type="ORF">UW65_C0017G0018</name>
</gene>
<dbReference type="Gene3D" id="3.40.50.300">
    <property type="entry name" value="P-loop containing nucleotide triphosphate hydrolases"/>
    <property type="match status" value="1"/>
</dbReference>
<dbReference type="GO" id="GO:0005829">
    <property type="term" value="C:cytosol"/>
    <property type="evidence" value="ECO:0007669"/>
    <property type="project" value="TreeGrafter"/>
</dbReference>
<dbReference type="PANTHER" id="PTHR47396">
    <property type="entry name" value="TYPE I RESTRICTION ENZYME ECOKI R PROTEIN"/>
    <property type="match status" value="1"/>
</dbReference>
<evidence type="ECO:0008006" key="3">
    <source>
        <dbReference type="Google" id="ProtNLM"/>
    </source>
</evidence>
<name>A0A0G1LLM3_UNCKA</name>
<dbReference type="InterPro" id="IPR050742">
    <property type="entry name" value="Helicase_Restrict-Modif_Enz"/>
</dbReference>
<dbReference type="InterPro" id="IPR027417">
    <property type="entry name" value="P-loop_NTPase"/>
</dbReference>
<protein>
    <recommendedName>
        <fullName evidence="3">Type III restriction protein res subunit</fullName>
    </recommendedName>
</protein>
<dbReference type="PANTHER" id="PTHR47396:SF1">
    <property type="entry name" value="ATP-DEPENDENT HELICASE IRC3-RELATED"/>
    <property type="match status" value="1"/>
</dbReference>
<organism evidence="1 2">
    <name type="scientific">candidate division WWE3 bacterium GW2011_GWB1_44_4</name>
    <dbReference type="NCBI Taxonomy" id="1619116"/>
    <lineage>
        <taxon>Bacteria</taxon>
        <taxon>Katanobacteria</taxon>
    </lineage>
</organism>